<protein>
    <submittedName>
        <fullName evidence="2">Uncharacterized protein</fullName>
    </submittedName>
</protein>
<evidence type="ECO:0000313" key="2">
    <source>
        <dbReference type="EMBL" id="PIW97278.1"/>
    </source>
</evidence>
<gene>
    <name evidence="2" type="ORF">COZ82_00440</name>
</gene>
<feature type="compositionally biased region" description="Polar residues" evidence="1">
    <location>
        <begin position="334"/>
        <end position="347"/>
    </location>
</feature>
<dbReference type="Proteomes" id="UP000230837">
    <property type="component" value="Unassembled WGS sequence"/>
</dbReference>
<evidence type="ECO:0000256" key="1">
    <source>
        <dbReference type="SAM" id="MobiDB-lite"/>
    </source>
</evidence>
<organism evidence="2 3">
    <name type="scientific">Candidatus Kaiserbacteria bacterium CG_4_8_14_3_um_filter_38_9</name>
    <dbReference type="NCBI Taxonomy" id="1974599"/>
    <lineage>
        <taxon>Bacteria</taxon>
        <taxon>Candidatus Kaiseribacteriota</taxon>
    </lineage>
</organism>
<evidence type="ECO:0000313" key="3">
    <source>
        <dbReference type="Proteomes" id="UP000230837"/>
    </source>
</evidence>
<sequence>MVSDVRSSTSEGNDLFDLNSQAGILMVLQAIRLSELSVLERNELRDLIFLYSTGDNDPAMQSMIQERLRSYQITPSLIPKKKSNAPVNYNPGFSTGRPAPIFTPSAVTEKLTTVELKPENKITSVAPIALVTLKTHDEVIKPKNDKANTAPVPMPFKSEQNQVKPIIPQITHQTIADQLDAQKKPVEKPATSAVSLDRLNRIREIKSDINNKVGNPVNLIEIDNTIGRDYMTSLLEAMKQLNGGTEEEITKSMQRLEVVYEEVKTLIEANSVKTKTSPEKILTNNDVVPIKPTIPKAITSETVLAPATPKQTFPQPEIKKIASTEETSEVDATLKNSFNPPASSFSQIPEIKQSDWSSPVKVSEKQIPKPPETAPVPRPPAPKVIMSDPAQSIVEIPKPPAAPKKIVSVENSPVASNIPTIDANNGVVASVATVTPLKTPQDLPSADSLKLASQEGDPLYTKEVDNGLDQLLSEWVLFMKSGLFGTGPRGRKHPLFKKIAPIPMPLLLSGRFEGATPEIKQSITDYMNGWRYEQGIIYEQNETFEQYLRRVIRHIIDWQNNKHGT</sequence>
<dbReference type="EMBL" id="PFHR01000028">
    <property type="protein sequence ID" value="PIW97278.1"/>
    <property type="molecule type" value="Genomic_DNA"/>
</dbReference>
<feature type="compositionally biased region" description="Pro residues" evidence="1">
    <location>
        <begin position="368"/>
        <end position="381"/>
    </location>
</feature>
<dbReference type="AlphaFoldDB" id="A0A2M7IPS2"/>
<proteinExistence type="predicted"/>
<name>A0A2M7IPS2_9BACT</name>
<feature type="region of interest" description="Disordered" evidence="1">
    <location>
        <begin position="322"/>
        <end position="381"/>
    </location>
</feature>
<reference evidence="3" key="1">
    <citation type="submission" date="2017-09" db="EMBL/GenBank/DDBJ databases">
        <title>Depth-based differentiation of microbial function through sediment-hosted aquifers and enrichment of novel symbionts in the deep terrestrial subsurface.</title>
        <authorList>
            <person name="Probst A.J."/>
            <person name="Ladd B."/>
            <person name="Jarett J.K."/>
            <person name="Geller-Mcgrath D.E."/>
            <person name="Sieber C.M.K."/>
            <person name="Emerson J.B."/>
            <person name="Anantharaman K."/>
            <person name="Thomas B.C."/>
            <person name="Malmstrom R."/>
            <person name="Stieglmeier M."/>
            <person name="Klingl A."/>
            <person name="Woyke T."/>
            <person name="Ryan C.M."/>
            <person name="Banfield J.F."/>
        </authorList>
    </citation>
    <scope>NUCLEOTIDE SEQUENCE [LARGE SCALE GENOMIC DNA]</scope>
</reference>
<accession>A0A2M7IPS2</accession>
<comment type="caution">
    <text evidence="2">The sequence shown here is derived from an EMBL/GenBank/DDBJ whole genome shotgun (WGS) entry which is preliminary data.</text>
</comment>